<accession>A0ABD0QFR0</accession>
<name>A0ABD0QFR0_CIRMR</name>
<dbReference type="EMBL" id="JAMKFB020000009">
    <property type="protein sequence ID" value="KAL0184791.1"/>
    <property type="molecule type" value="Genomic_DNA"/>
</dbReference>
<sequence>MVASEQVDTLHDLDVSIATMHKEQVTHQAAVLQSHEVQERVISASVQPQPVVATPLKQLKMATMTSAVQEHQGFTEQHFERIKSPEVTELETEKEHPSQVMSALTESVTPLTIVKAEPLSTRETEQIKASPEPKYPISSHQVETKLPIVKEHSEVIPHTQQEKGYQVKEGVKILYSAISTEKQQITEGHSKELPKQESTLQTSVKKEPAKPAVLSVSETAYTLSKEQRLSMDKPDEETASLVKDSVLKSALVAEEKHQLQADQSSLIPGLESAISVQSQREEDQVLHLQVITDQDVLPSEGRFSSEKPSPETADAQKSPVLKHTVSLDSQQTVTCEESSQFSAEETKISIEPGKETPAPLHLQAIHLENTLTKEGIISMEKPDEQIAIQRQEKARHHAASTEEKREHTADYCKDLDVSVTGVQPEIRKEPKPESILQVFSEPVPLPKETPFESDVKQQRALVQKEDHWNIIHAPSVSESQEMEEGHTENIGTIEKFVSKSEVEPKIPSELIYVEEKAISTESSIALEATEQDFAVQIQEGQSVRQSVLMEEKRVIK</sequence>
<reference evidence="2 3" key="1">
    <citation type="submission" date="2024-05" db="EMBL/GenBank/DDBJ databases">
        <title>Genome sequencing and assembly of Indian major carp, Cirrhinus mrigala (Hamilton, 1822).</title>
        <authorList>
            <person name="Mohindra V."/>
            <person name="Chowdhury L.M."/>
            <person name="Lal K."/>
            <person name="Jena J.K."/>
        </authorList>
    </citation>
    <scope>NUCLEOTIDE SEQUENCE [LARGE SCALE GENOMIC DNA]</scope>
    <source>
        <strain evidence="2">CM1030</strain>
        <tissue evidence="2">Blood</tissue>
    </source>
</reference>
<protein>
    <submittedName>
        <fullName evidence="2">Uncharacterized protein</fullName>
    </submittedName>
</protein>
<dbReference type="Proteomes" id="UP001529510">
    <property type="component" value="Unassembled WGS sequence"/>
</dbReference>
<feature type="region of interest" description="Disordered" evidence="1">
    <location>
        <begin position="297"/>
        <end position="322"/>
    </location>
</feature>
<organism evidence="2 3">
    <name type="scientific">Cirrhinus mrigala</name>
    <name type="common">Mrigala</name>
    <dbReference type="NCBI Taxonomy" id="683832"/>
    <lineage>
        <taxon>Eukaryota</taxon>
        <taxon>Metazoa</taxon>
        <taxon>Chordata</taxon>
        <taxon>Craniata</taxon>
        <taxon>Vertebrata</taxon>
        <taxon>Euteleostomi</taxon>
        <taxon>Actinopterygii</taxon>
        <taxon>Neopterygii</taxon>
        <taxon>Teleostei</taxon>
        <taxon>Ostariophysi</taxon>
        <taxon>Cypriniformes</taxon>
        <taxon>Cyprinidae</taxon>
        <taxon>Labeoninae</taxon>
        <taxon>Labeonini</taxon>
        <taxon>Cirrhinus</taxon>
    </lineage>
</organism>
<feature type="non-terminal residue" evidence="2">
    <location>
        <position position="556"/>
    </location>
</feature>
<evidence type="ECO:0000313" key="2">
    <source>
        <dbReference type="EMBL" id="KAL0184791.1"/>
    </source>
</evidence>
<keyword evidence="3" id="KW-1185">Reference proteome</keyword>
<dbReference type="AlphaFoldDB" id="A0ABD0QFR0"/>
<proteinExistence type="predicted"/>
<evidence type="ECO:0000256" key="1">
    <source>
        <dbReference type="SAM" id="MobiDB-lite"/>
    </source>
</evidence>
<gene>
    <name evidence="2" type="ORF">M9458_020487</name>
</gene>
<evidence type="ECO:0000313" key="3">
    <source>
        <dbReference type="Proteomes" id="UP001529510"/>
    </source>
</evidence>
<comment type="caution">
    <text evidence="2">The sequence shown here is derived from an EMBL/GenBank/DDBJ whole genome shotgun (WGS) entry which is preliminary data.</text>
</comment>